<feature type="region of interest" description="Disordered" evidence="1">
    <location>
        <begin position="215"/>
        <end position="250"/>
    </location>
</feature>
<feature type="compositionally biased region" description="Low complexity" evidence="1">
    <location>
        <begin position="625"/>
        <end position="644"/>
    </location>
</feature>
<organism evidence="2 3">
    <name type="scientific">Kitasatospora cheerisanensis KCTC 2395</name>
    <dbReference type="NCBI Taxonomy" id="1348663"/>
    <lineage>
        <taxon>Bacteria</taxon>
        <taxon>Bacillati</taxon>
        <taxon>Actinomycetota</taxon>
        <taxon>Actinomycetes</taxon>
        <taxon>Kitasatosporales</taxon>
        <taxon>Streptomycetaceae</taxon>
        <taxon>Kitasatospora</taxon>
    </lineage>
</organism>
<feature type="compositionally biased region" description="Basic and acidic residues" evidence="1">
    <location>
        <begin position="432"/>
        <end position="442"/>
    </location>
</feature>
<accession>A0A066Z1S7</accession>
<dbReference type="AlphaFoldDB" id="A0A066Z1S7"/>
<feature type="compositionally biased region" description="Basic and acidic residues" evidence="1">
    <location>
        <begin position="520"/>
        <end position="529"/>
    </location>
</feature>
<dbReference type="Proteomes" id="UP000027178">
    <property type="component" value="Unassembled WGS sequence"/>
</dbReference>
<reference evidence="2 3" key="1">
    <citation type="submission" date="2014-05" db="EMBL/GenBank/DDBJ databases">
        <title>Draft Genome Sequence of Kitasatospora cheerisanensis KCTC 2395.</title>
        <authorList>
            <person name="Nam D.H."/>
        </authorList>
    </citation>
    <scope>NUCLEOTIDE SEQUENCE [LARGE SCALE GENOMIC DNA]</scope>
    <source>
        <strain evidence="2 3">KCTC 2395</strain>
    </source>
</reference>
<evidence type="ECO:0000313" key="2">
    <source>
        <dbReference type="EMBL" id="KDN87477.1"/>
    </source>
</evidence>
<name>A0A066Z1S7_9ACTN</name>
<feature type="region of interest" description="Disordered" evidence="1">
    <location>
        <begin position="365"/>
        <end position="392"/>
    </location>
</feature>
<feature type="region of interest" description="Disordered" evidence="1">
    <location>
        <begin position="111"/>
        <end position="130"/>
    </location>
</feature>
<sequence length="661" mass="73237">MVEPERQVAAGQRLRGTARVDVVPTAGPGLALGLHRRTAREHVAAEPGDRHRPRAGELLRPAERHRLRHPVHRQRVGARRPQVAVLHHRLHRDAVRAGDARAQADHRIVQQEPGLPARQRRRQPAHRLPDRRVGAVARPARPHAVRAGRAPRAARRVREPLRRHRRPRQPVRVDGRPEGVRVLPVAGRRVPPGQQAVVGVPAAHVLAVAGLVEGGARRAHRQRHRPARTAHHRPVHREHPRPHRLRRGRRRAVRHQGLRAGQFGHVHGRVRQVRTVVVAGDPALHRRPPPRRLRGRRRARVRQPQDVPDDGVAAAVVVLLKVQQVRDLKAPAAGPAHHRVHHQAVEQERRVRRVDGVEHVLPLRIRHLPGRPRQQREQPAQPAQQHLAVRPGVRHPGVLHERAVRVQAVARQHVREHRRQRRRGRRQLGRAPADHAAQREDAAQVDAVRAGAGAGVRRDPGVRDGVVHGGRVGTDLSRRQLRGDQRAGVEQRLRRTDLPVPPVVVHGGRRRVRGGAEPVQARRDRRGEGRVAGQSGAGLRPGERHGAQAHEAAGDVRGHRSQRQVRPERARRRGHRLLLRPCAVAEGPQGGGEGLGGRVEPRPGQQRHPAQPERLVRVGGGRAGRAGAAPATASARAPAAPAWSRVRRDRAGGAGRDTTPP</sequence>
<dbReference type="HOGENOM" id="CLU_414925_0_0_11"/>
<feature type="compositionally biased region" description="Basic and acidic residues" evidence="1">
    <location>
        <begin position="541"/>
        <end position="558"/>
    </location>
</feature>
<feature type="region of interest" description="Disordered" evidence="1">
    <location>
        <begin position="282"/>
        <end position="306"/>
    </location>
</feature>
<gene>
    <name evidence="2" type="ORF">KCH_08490</name>
</gene>
<comment type="caution">
    <text evidence="2">The sequence shown here is derived from an EMBL/GenBank/DDBJ whole genome shotgun (WGS) entry which is preliminary data.</text>
</comment>
<dbReference type="EMBL" id="JNBY01000035">
    <property type="protein sequence ID" value="KDN87477.1"/>
    <property type="molecule type" value="Genomic_DNA"/>
</dbReference>
<evidence type="ECO:0000313" key="3">
    <source>
        <dbReference type="Proteomes" id="UP000027178"/>
    </source>
</evidence>
<feature type="compositionally biased region" description="Basic residues" evidence="1">
    <location>
        <begin position="412"/>
        <end position="428"/>
    </location>
</feature>
<feature type="region of interest" description="Disordered" evidence="1">
    <location>
        <begin position="500"/>
        <end position="661"/>
    </location>
</feature>
<proteinExistence type="predicted"/>
<keyword evidence="3" id="KW-1185">Reference proteome</keyword>
<feature type="compositionally biased region" description="Basic residues" evidence="1">
    <location>
        <begin position="217"/>
        <end position="250"/>
    </location>
</feature>
<feature type="compositionally biased region" description="Basic and acidic residues" evidence="1">
    <location>
        <begin position="456"/>
        <end position="466"/>
    </location>
</feature>
<evidence type="ECO:0000256" key="1">
    <source>
        <dbReference type="SAM" id="MobiDB-lite"/>
    </source>
</evidence>
<feature type="region of interest" description="Disordered" evidence="1">
    <location>
        <begin position="411"/>
        <end position="471"/>
    </location>
</feature>
<feature type="compositionally biased region" description="Basic residues" evidence="1">
    <location>
        <begin position="285"/>
        <end position="301"/>
    </location>
</feature>
<dbReference type="PATRIC" id="fig|1348663.4.peg.808"/>
<protein>
    <submittedName>
        <fullName evidence="2">Uncharacterized protein</fullName>
    </submittedName>
</protein>
<feature type="compositionally biased region" description="Gly residues" evidence="1">
    <location>
        <begin position="588"/>
        <end position="597"/>
    </location>
</feature>
<feature type="compositionally biased region" description="Basic residues" evidence="1">
    <location>
        <begin position="559"/>
        <end position="578"/>
    </location>
</feature>